<evidence type="ECO:0000256" key="2">
    <source>
        <dbReference type="ARBA" id="ARBA00022448"/>
    </source>
</evidence>
<dbReference type="Gene3D" id="2.40.170.20">
    <property type="entry name" value="TonB-dependent receptor, beta-barrel domain"/>
    <property type="match status" value="2"/>
</dbReference>
<keyword evidence="12" id="KW-0732">Signal</keyword>
<protein>
    <submittedName>
        <fullName evidence="15">TonB-dependent receptor</fullName>
    </submittedName>
</protein>
<keyword evidence="9 11" id="KW-0472">Membrane</keyword>
<keyword evidence="15" id="KW-0675">Receptor</keyword>
<dbReference type="InterPro" id="IPR000531">
    <property type="entry name" value="Beta-barrel_TonB"/>
</dbReference>
<keyword evidence="5" id="KW-0812">Transmembrane</keyword>
<name>A0AAJ5X0K3_9SPHN</name>
<feature type="signal peptide" evidence="12">
    <location>
        <begin position="1"/>
        <end position="24"/>
    </location>
</feature>
<keyword evidence="4" id="KW-0410">Iron transport</keyword>
<evidence type="ECO:0000256" key="5">
    <source>
        <dbReference type="ARBA" id="ARBA00022692"/>
    </source>
</evidence>
<evidence type="ECO:0000313" key="16">
    <source>
        <dbReference type="Proteomes" id="UP001218362"/>
    </source>
</evidence>
<evidence type="ECO:0000256" key="1">
    <source>
        <dbReference type="ARBA" id="ARBA00004571"/>
    </source>
</evidence>
<comment type="similarity">
    <text evidence="11">Belongs to the TonB-dependent receptor family.</text>
</comment>
<dbReference type="EMBL" id="CP119316">
    <property type="protein sequence ID" value="WEK45405.1"/>
    <property type="molecule type" value="Genomic_DNA"/>
</dbReference>
<accession>A0AAJ5X0K3</accession>
<feature type="domain" description="TonB-dependent receptor-like beta-barrel" evidence="13">
    <location>
        <begin position="362"/>
        <end position="809"/>
    </location>
</feature>
<dbReference type="PANTHER" id="PTHR32552:SF81">
    <property type="entry name" value="TONB-DEPENDENT OUTER MEMBRANE RECEPTOR"/>
    <property type="match status" value="1"/>
</dbReference>
<keyword evidence="8 11" id="KW-0798">TonB box</keyword>
<dbReference type="InterPro" id="IPR012910">
    <property type="entry name" value="Plug_dom"/>
</dbReference>
<evidence type="ECO:0000256" key="4">
    <source>
        <dbReference type="ARBA" id="ARBA00022496"/>
    </source>
</evidence>
<dbReference type="GO" id="GO:0009279">
    <property type="term" value="C:cell outer membrane"/>
    <property type="evidence" value="ECO:0007669"/>
    <property type="project" value="UniProtKB-SubCell"/>
</dbReference>
<evidence type="ECO:0000256" key="3">
    <source>
        <dbReference type="ARBA" id="ARBA00022452"/>
    </source>
</evidence>
<keyword evidence="10" id="KW-0998">Cell outer membrane</keyword>
<dbReference type="PANTHER" id="PTHR32552">
    <property type="entry name" value="FERRICHROME IRON RECEPTOR-RELATED"/>
    <property type="match status" value="1"/>
</dbReference>
<evidence type="ECO:0000256" key="7">
    <source>
        <dbReference type="ARBA" id="ARBA00023065"/>
    </source>
</evidence>
<dbReference type="Proteomes" id="UP001218362">
    <property type="component" value="Chromosome"/>
</dbReference>
<comment type="subcellular location">
    <subcellularLocation>
        <location evidence="1">Cell outer membrane</location>
        <topology evidence="1">Multi-pass membrane protein</topology>
    </subcellularLocation>
</comment>
<organism evidence="15 16">
    <name type="scientific">Candidatus Andeanibacterium colombiense</name>
    <dbReference type="NCBI Taxonomy" id="3121345"/>
    <lineage>
        <taxon>Bacteria</taxon>
        <taxon>Pseudomonadati</taxon>
        <taxon>Pseudomonadota</taxon>
        <taxon>Alphaproteobacteria</taxon>
        <taxon>Sphingomonadales</taxon>
        <taxon>Sphingomonadaceae</taxon>
        <taxon>Candidatus Andeanibacterium</taxon>
    </lineage>
</organism>
<dbReference type="InterPro" id="IPR039426">
    <property type="entry name" value="TonB-dep_rcpt-like"/>
</dbReference>
<dbReference type="Pfam" id="PF00593">
    <property type="entry name" value="TonB_dep_Rec_b-barrel"/>
    <property type="match status" value="1"/>
</dbReference>
<evidence type="ECO:0000259" key="13">
    <source>
        <dbReference type="Pfam" id="PF00593"/>
    </source>
</evidence>
<sequence length="846" mass="91300">MKLKIMSVVSSLAIATAMAAPAYAQDDKAADNSEGRTNEIIVTAEFRAANLQDTPIAITAVNSEMLEARGQTDIAQVAAQAPNVTLKPQPQNGGAGLIAFIRGVGQTDFNYALDPGVGLYVDDVYIPTLSSSLLDLMDLDRIEILRGPQGTLAGKNSIGGAIKLFSQKPKGDGSGSLQVTYGSYNRLDLRGMADFKVTDNLFARVSGVSKSRDGYVDLLDYGVTHPTENVPANDARGARGVVGTQGGQSYVAGRLALRWVPVDTLEVNLSADYTSDHSEPAATVVIAAGLPGPTSTNPNPFDPSIPNPATNVNGGAWLPGKDGSPIPVDCHFVPYGVNSCDTLNASAYHVDPRYVSYANFLDGMTPTSQAPFKPYAALQNQDFVGWGVMGDITFDISDTMQLKYIGSWREYTSEFGQDQDATPVPVAQLDNRLDHRAWSSELRLNGGFGDGLFEYTLGGFYMDQKGEYTARVDLNYAGIDFLHGPDTTPSKSKALFFNGTIHPTEAWSITGGLRGSWDHKTYTYFRRNPDGSLPTTCEFFLGAPTAGPTGIGNNPNCLLSGIFGLEGEFKGSRLDWRIVTDYRFSDQFLAYASVSTGYKGGGVNPRPFYGPSSGDCDSPSYPGGGAPCDQIKAFDPETLTTYEFGFKADLLDRRLRINGAGFYNKYDNIILTLSACPSVPCLRPANVGKADVKGAELEVTAYPVDGLSLDGSLSYIDFEYKDTGTSGIPLSAVTPYTPKWTYSFGIQYDKDIGPGTVGFRFDGSYQSDTFTESSNSEASRVEGEFLANARVSYTTQDQDWKVSLEVQNLFNKYYFLSKSDVTNSLGEITGVPGLPRTWAVTVRRTF</sequence>
<evidence type="ECO:0000256" key="9">
    <source>
        <dbReference type="ARBA" id="ARBA00023136"/>
    </source>
</evidence>
<evidence type="ECO:0000256" key="10">
    <source>
        <dbReference type="ARBA" id="ARBA00023237"/>
    </source>
</evidence>
<evidence type="ECO:0000256" key="8">
    <source>
        <dbReference type="ARBA" id="ARBA00023077"/>
    </source>
</evidence>
<evidence type="ECO:0000259" key="14">
    <source>
        <dbReference type="Pfam" id="PF07715"/>
    </source>
</evidence>
<dbReference type="KEGG" id="acob:P0Y56_10190"/>
<feature type="domain" description="TonB-dependent receptor plug" evidence="14">
    <location>
        <begin position="51"/>
        <end position="161"/>
    </location>
</feature>
<keyword evidence="2" id="KW-0813">Transport</keyword>
<gene>
    <name evidence="15" type="ORF">P0Y56_10190</name>
</gene>
<keyword evidence="6" id="KW-0408">Iron</keyword>
<dbReference type="SUPFAM" id="SSF56935">
    <property type="entry name" value="Porins"/>
    <property type="match status" value="1"/>
</dbReference>
<proteinExistence type="inferred from homology"/>
<evidence type="ECO:0000256" key="11">
    <source>
        <dbReference type="RuleBase" id="RU003357"/>
    </source>
</evidence>
<dbReference type="CDD" id="cd01347">
    <property type="entry name" value="ligand_gated_channel"/>
    <property type="match status" value="1"/>
</dbReference>
<dbReference type="GO" id="GO:0006826">
    <property type="term" value="P:iron ion transport"/>
    <property type="evidence" value="ECO:0007669"/>
    <property type="project" value="UniProtKB-KW"/>
</dbReference>
<evidence type="ECO:0000313" key="15">
    <source>
        <dbReference type="EMBL" id="WEK45405.1"/>
    </source>
</evidence>
<evidence type="ECO:0000256" key="6">
    <source>
        <dbReference type="ARBA" id="ARBA00023004"/>
    </source>
</evidence>
<reference evidence="15" key="1">
    <citation type="submission" date="2023-03" db="EMBL/GenBank/DDBJ databases">
        <title>Andean soil-derived lignocellulolytic bacterial consortium as a source of novel taxa and putative plastic-active enzymes.</title>
        <authorList>
            <person name="Diaz-Garcia L."/>
            <person name="Chuvochina M."/>
            <person name="Feuerriegel G."/>
            <person name="Bunk B."/>
            <person name="Sproer C."/>
            <person name="Streit W.R."/>
            <person name="Rodriguez L.M."/>
            <person name="Overmann J."/>
            <person name="Jimenez D.J."/>
        </authorList>
    </citation>
    <scope>NUCLEOTIDE SEQUENCE</scope>
    <source>
        <strain evidence="15">MAG 26</strain>
    </source>
</reference>
<keyword evidence="7" id="KW-0406">Ion transport</keyword>
<keyword evidence="3" id="KW-1134">Transmembrane beta strand</keyword>
<dbReference type="AlphaFoldDB" id="A0AAJ5X0K3"/>
<evidence type="ECO:0000256" key="12">
    <source>
        <dbReference type="SAM" id="SignalP"/>
    </source>
</evidence>
<feature type="chain" id="PRO_5042586476" evidence="12">
    <location>
        <begin position="25"/>
        <end position="846"/>
    </location>
</feature>
<dbReference type="InterPro" id="IPR036942">
    <property type="entry name" value="Beta-barrel_TonB_sf"/>
</dbReference>
<dbReference type="Pfam" id="PF07715">
    <property type="entry name" value="Plug"/>
    <property type="match status" value="1"/>
</dbReference>